<protein>
    <submittedName>
        <fullName evidence="4">ABC transporter ATP-binding protein</fullName>
    </submittedName>
</protein>
<dbReference type="CDD" id="cd03230">
    <property type="entry name" value="ABC_DR_subfamily_A"/>
    <property type="match status" value="1"/>
</dbReference>
<comment type="caution">
    <text evidence="4">The sequence shown here is derived from an EMBL/GenBank/DDBJ whole genome shotgun (WGS) entry which is preliminary data.</text>
</comment>
<sequence>MGLAPAPQVIDPLPRGAAVRVSGLRHAYGRREVLSGIDLDLGRGVLAGVVGENGAGKSTLLKILSGEVRPDSGTVHHRGAFGYCPQEVVLNDALTVRQHLEFFQAAFGLADLHHAEEIMDVLRFSEYHGARAGVLSGGTRQKLNLTLALMHDPQVLLLDEPYQGFDWDTYQRFWDLAGRLRDTGRSVLLVSHLAYDAERLDQLWRLEHGVLRAEPAAAA</sequence>
<gene>
    <name evidence="4" type="ORF">GCM10023082_40890</name>
</gene>
<keyword evidence="2 4" id="KW-0067">ATP-binding</keyword>
<name>A0ABP7FH86_9ACTN</name>
<accession>A0ABP7FH86</accession>
<feature type="domain" description="ABC transporter" evidence="3">
    <location>
        <begin position="19"/>
        <end position="219"/>
    </location>
</feature>
<dbReference type="SUPFAM" id="SSF52540">
    <property type="entry name" value="P-loop containing nucleoside triphosphate hydrolases"/>
    <property type="match status" value="1"/>
</dbReference>
<dbReference type="PROSITE" id="PS50893">
    <property type="entry name" value="ABC_TRANSPORTER_2"/>
    <property type="match status" value="1"/>
</dbReference>
<dbReference type="Proteomes" id="UP001499884">
    <property type="component" value="Unassembled WGS sequence"/>
</dbReference>
<dbReference type="InterPro" id="IPR003439">
    <property type="entry name" value="ABC_transporter-like_ATP-bd"/>
</dbReference>
<evidence type="ECO:0000256" key="1">
    <source>
        <dbReference type="ARBA" id="ARBA00022741"/>
    </source>
</evidence>
<dbReference type="PANTHER" id="PTHR43038">
    <property type="entry name" value="ATP-BINDING CASSETTE, SUB-FAMILY H, MEMBER 1"/>
    <property type="match status" value="1"/>
</dbReference>
<dbReference type="Pfam" id="PF00005">
    <property type="entry name" value="ABC_tran"/>
    <property type="match status" value="1"/>
</dbReference>
<dbReference type="GO" id="GO:0005524">
    <property type="term" value="F:ATP binding"/>
    <property type="evidence" value="ECO:0007669"/>
    <property type="project" value="UniProtKB-KW"/>
</dbReference>
<evidence type="ECO:0000313" key="5">
    <source>
        <dbReference type="Proteomes" id="UP001499884"/>
    </source>
</evidence>
<proteinExistence type="predicted"/>
<dbReference type="EMBL" id="BAABEP010000030">
    <property type="protein sequence ID" value="GAA3739627.1"/>
    <property type="molecule type" value="Genomic_DNA"/>
</dbReference>
<dbReference type="SMART" id="SM00382">
    <property type="entry name" value="AAA"/>
    <property type="match status" value="1"/>
</dbReference>
<evidence type="ECO:0000313" key="4">
    <source>
        <dbReference type="EMBL" id="GAA3739627.1"/>
    </source>
</evidence>
<dbReference type="InterPro" id="IPR027417">
    <property type="entry name" value="P-loop_NTPase"/>
</dbReference>
<evidence type="ECO:0000259" key="3">
    <source>
        <dbReference type="PROSITE" id="PS50893"/>
    </source>
</evidence>
<keyword evidence="1" id="KW-0547">Nucleotide-binding</keyword>
<dbReference type="InterPro" id="IPR003593">
    <property type="entry name" value="AAA+_ATPase"/>
</dbReference>
<organism evidence="4 5">
    <name type="scientific">Streptomyces tremellae</name>
    <dbReference type="NCBI Taxonomy" id="1124239"/>
    <lineage>
        <taxon>Bacteria</taxon>
        <taxon>Bacillati</taxon>
        <taxon>Actinomycetota</taxon>
        <taxon>Actinomycetes</taxon>
        <taxon>Kitasatosporales</taxon>
        <taxon>Streptomycetaceae</taxon>
        <taxon>Streptomyces</taxon>
    </lineage>
</organism>
<reference evidence="5" key="1">
    <citation type="journal article" date="2019" name="Int. J. Syst. Evol. Microbiol.">
        <title>The Global Catalogue of Microorganisms (GCM) 10K type strain sequencing project: providing services to taxonomists for standard genome sequencing and annotation.</title>
        <authorList>
            <consortium name="The Broad Institute Genomics Platform"/>
            <consortium name="The Broad Institute Genome Sequencing Center for Infectious Disease"/>
            <person name="Wu L."/>
            <person name="Ma J."/>
        </authorList>
    </citation>
    <scope>NUCLEOTIDE SEQUENCE [LARGE SCALE GENOMIC DNA]</scope>
    <source>
        <strain evidence="5">JCM 30846</strain>
    </source>
</reference>
<dbReference type="PANTHER" id="PTHR43038:SF7">
    <property type="entry name" value="ABC TRANSPORT SYSTEM ATP-BINDING PROTEIN"/>
    <property type="match status" value="1"/>
</dbReference>
<dbReference type="Gene3D" id="3.40.50.300">
    <property type="entry name" value="P-loop containing nucleotide triphosphate hydrolases"/>
    <property type="match status" value="1"/>
</dbReference>
<evidence type="ECO:0000256" key="2">
    <source>
        <dbReference type="ARBA" id="ARBA00022840"/>
    </source>
</evidence>
<keyword evidence="5" id="KW-1185">Reference proteome</keyword>